<evidence type="ECO:0000256" key="2">
    <source>
        <dbReference type="SAM" id="SignalP"/>
    </source>
</evidence>
<feature type="region of interest" description="Disordered" evidence="1">
    <location>
        <begin position="337"/>
        <end position="358"/>
    </location>
</feature>
<proteinExistence type="predicted"/>
<keyword evidence="4" id="KW-1185">Reference proteome</keyword>
<reference evidence="4" key="1">
    <citation type="submission" date="2017-04" db="EMBL/GenBank/DDBJ databases">
        <authorList>
            <person name="Varghese N."/>
            <person name="Submissions S."/>
        </authorList>
    </citation>
    <scope>NUCLEOTIDE SEQUENCE [LARGE SCALE GENOMIC DNA]</scope>
    <source>
        <strain evidence="4">RKEM611</strain>
    </source>
</reference>
<dbReference type="AlphaFoldDB" id="A0A1Y6C112"/>
<evidence type="ECO:0008006" key="5">
    <source>
        <dbReference type="Google" id="ProtNLM"/>
    </source>
</evidence>
<feature type="signal peptide" evidence="2">
    <location>
        <begin position="1"/>
        <end position="28"/>
    </location>
</feature>
<dbReference type="Proteomes" id="UP000192907">
    <property type="component" value="Unassembled WGS sequence"/>
</dbReference>
<dbReference type="STRING" id="1513793.SAMN06296036_111147"/>
<keyword evidence="2" id="KW-0732">Signal</keyword>
<gene>
    <name evidence="3" type="ORF">SAMN06296036_111147</name>
</gene>
<dbReference type="EMBL" id="FWZT01000011">
    <property type="protein sequence ID" value="SMF38275.1"/>
    <property type="molecule type" value="Genomic_DNA"/>
</dbReference>
<organism evidence="3 4">
    <name type="scientific">Pseudobacteriovorax antillogorgiicola</name>
    <dbReference type="NCBI Taxonomy" id="1513793"/>
    <lineage>
        <taxon>Bacteria</taxon>
        <taxon>Pseudomonadati</taxon>
        <taxon>Bdellovibrionota</taxon>
        <taxon>Oligoflexia</taxon>
        <taxon>Oligoflexales</taxon>
        <taxon>Pseudobacteriovoracaceae</taxon>
        <taxon>Pseudobacteriovorax</taxon>
    </lineage>
</organism>
<accession>A0A1Y6C112</accession>
<sequence length="404" mass="42865">MKKLHIKLKRLPSLGLIFCLSCSGSSFNVTGYLALPFEDNAVDQRSKAYSLYDKGKYEEALEFALRSFELDSTSEESAVLLASIHMGLAGIDSFQLVENLISQNEGTALQEDSNAASSLAGLSDLVGLSTTEYTSLTLTNNEKDGVQGAPTSGVFAELPVLLPKSAVEARISGGDTIYNIAQAIEVLCPFVGEDVKILGESGDIRHTDEACAPQGEQRFRSKSHFNWAFAHLAEAILFNGVVLYAPTSETPNLQARGAVLDDPGVTANLTEYIAAVNELAAVTDIIMPTDQEESANSMLLAMFNDLEAASLGFSSLAGLPESVSGGIVSSLSDLQSQRDSLSPATDENESSSALKNQLTSGLAGELQSQITAKSEAGELDSESQAELCTAYDSISTEPFDICDN</sequence>
<evidence type="ECO:0000313" key="3">
    <source>
        <dbReference type="EMBL" id="SMF38275.1"/>
    </source>
</evidence>
<name>A0A1Y6C112_9BACT</name>
<dbReference type="RefSeq" id="WP_132319999.1">
    <property type="nucleotide sequence ID" value="NZ_FWZT01000011.1"/>
</dbReference>
<evidence type="ECO:0000256" key="1">
    <source>
        <dbReference type="SAM" id="MobiDB-lite"/>
    </source>
</evidence>
<feature type="chain" id="PRO_5010987229" description="Tetratricopeptide repeat-containing protein" evidence="2">
    <location>
        <begin position="29"/>
        <end position="404"/>
    </location>
</feature>
<protein>
    <recommendedName>
        <fullName evidence="5">Tetratricopeptide repeat-containing protein</fullName>
    </recommendedName>
</protein>
<evidence type="ECO:0000313" key="4">
    <source>
        <dbReference type="Proteomes" id="UP000192907"/>
    </source>
</evidence>